<organism evidence="14 15">
    <name type="scientific">Kwoniella shandongensis</name>
    <dbReference type="NCBI Taxonomy" id="1734106"/>
    <lineage>
        <taxon>Eukaryota</taxon>
        <taxon>Fungi</taxon>
        <taxon>Dikarya</taxon>
        <taxon>Basidiomycota</taxon>
        <taxon>Agaricomycotina</taxon>
        <taxon>Tremellomycetes</taxon>
        <taxon>Tremellales</taxon>
        <taxon>Cryptococcaceae</taxon>
        <taxon>Kwoniella</taxon>
    </lineage>
</organism>
<evidence type="ECO:0000256" key="7">
    <source>
        <dbReference type="ARBA" id="ARBA00022801"/>
    </source>
</evidence>
<comment type="subcellular location">
    <subcellularLocation>
        <location evidence="2">Cytoplasm</location>
    </subcellularLocation>
    <subcellularLocation>
        <location evidence="1">Preautophagosomal structure</location>
    </subcellularLocation>
</comment>
<comment type="catalytic activity">
    <reaction evidence="11">
        <text>[protein]-C-terminal L-amino acid-glycyl-phosphatidylethanolamide + H2O = [protein]-C-terminal L-amino acid-glycine + a 1,2-diacyl-sn-glycero-3-phosphoethanolamine</text>
        <dbReference type="Rhea" id="RHEA:67548"/>
        <dbReference type="Rhea" id="RHEA-COMP:17323"/>
        <dbReference type="Rhea" id="RHEA-COMP:17324"/>
        <dbReference type="ChEBI" id="CHEBI:15377"/>
        <dbReference type="ChEBI" id="CHEBI:64612"/>
        <dbReference type="ChEBI" id="CHEBI:172940"/>
        <dbReference type="ChEBI" id="CHEBI:172941"/>
    </reaction>
    <physiologicalReaction direction="left-to-right" evidence="11">
        <dbReference type="Rhea" id="RHEA:67549"/>
    </physiologicalReaction>
</comment>
<keyword evidence="9" id="KW-0653">Protein transport</keyword>
<feature type="compositionally biased region" description="Low complexity" evidence="13">
    <location>
        <begin position="194"/>
        <end position="215"/>
    </location>
</feature>
<feature type="region of interest" description="Disordered" evidence="13">
    <location>
        <begin position="497"/>
        <end position="527"/>
    </location>
</feature>
<feature type="compositionally biased region" description="Low complexity" evidence="13">
    <location>
        <begin position="327"/>
        <end position="343"/>
    </location>
</feature>
<feature type="compositionally biased region" description="Polar residues" evidence="13">
    <location>
        <begin position="507"/>
        <end position="516"/>
    </location>
</feature>
<feature type="compositionally biased region" description="Low complexity" evidence="13">
    <location>
        <begin position="255"/>
        <end position="266"/>
    </location>
</feature>
<keyword evidence="7" id="KW-0378">Hydrolase</keyword>
<feature type="compositionally biased region" description="Basic and acidic residues" evidence="13">
    <location>
        <begin position="169"/>
        <end position="181"/>
    </location>
</feature>
<dbReference type="GO" id="GO:0004197">
    <property type="term" value="F:cysteine-type endopeptidase activity"/>
    <property type="evidence" value="ECO:0007669"/>
    <property type="project" value="TreeGrafter"/>
</dbReference>
<dbReference type="KEGG" id="ksn:43586131"/>
<keyword evidence="5" id="KW-0963">Cytoplasm</keyword>
<dbReference type="GO" id="GO:0016485">
    <property type="term" value="P:protein processing"/>
    <property type="evidence" value="ECO:0007669"/>
    <property type="project" value="TreeGrafter"/>
</dbReference>
<evidence type="ECO:0000256" key="1">
    <source>
        <dbReference type="ARBA" id="ARBA00004329"/>
    </source>
</evidence>
<dbReference type="SUPFAM" id="SSF54001">
    <property type="entry name" value="Cysteine proteinases"/>
    <property type="match status" value="2"/>
</dbReference>
<dbReference type="GO" id="GO:0035973">
    <property type="term" value="P:aggrephagy"/>
    <property type="evidence" value="ECO:0007669"/>
    <property type="project" value="TreeGrafter"/>
</dbReference>
<reference evidence="14" key="1">
    <citation type="submission" date="2017-08" db="EMBL/GenBank/DDBJ databases">
        <authorList>
            <person name="Cuomo C."/>
            <person name="Billmyre B."/>
            <person name="Heitman J."/>
        </authorList>
    </citation>
    <scope>NUCLEOTIDE SEQUENCE</scope>
    <source>
        <strain evidence="14">CBS 12478</strain>
    </source>
</reference>
<gene>
    <name evidence="14" type="ORF">CI109_106915</name>
</gene>
<keyword evidence="8" id="KW-0788">Thiol protease</keyword>
<feature type="compositionally biased region" description="Pro residues" evidence="13">
    <location>
        <begin position="48"/>
        <end position="57"/>
    </location>
</feature>
<keyword evidence="6" id="KW-0645">Protease</keyword>
<dbReference type="EMBL" id="CP144063">
    <property type="protein sequence ID" value="WWD22424.1"/>
    <property type="molecule type" value="Genomic_DNA"/>
</dbReference>
<evidence type="ECO:0000256" key="13">
    <source>
        <dbReference type="SAM" id="MobiDB-lite"/>
    </source>
</evidence>
<evidence type="ECO:0000256" key="6">
    <source>
        <dbReference type="ARBA" id="ARBA00022670"/>
    </source>
</evidence>
<evidence type="ECO:0000256" key="3">
    <source>
        <dbReference type="ARBA" id="ARBA00010958"/>
    </source>
</evidence>
<dbReference type="Pfam" id="PF03416">
    <property type="entry name" value="Peptidase_C54"/>
    <property type="match status" value="2"/>
</dbReference>
<dbReference type="RefSeq" id="XP_031863578.1">
    <property type="nucleotide sequence ID" value="XM_032002021.1"/>
</dbReference>
<evidence type="ECO:0000256" key="11">
    <source>
        <dbReference type="ARBA" id="ARBA00029362"/>
    </source>
</evidence>
<accession>A0A5M6C7I5</accession>
<dbReference type="GeneID" id="43586131"/>
<feature type="compositionally biased region" description="Basic and acidic residues" evidence="13">
    <location>
        <begin position="144"/>
        <end position="153"/>
    </location>
</feature>
<comment type="similarity">
    <text evidence="3">Belongs to the peptidase C54 family.</text>
</comment>
<dbReference type="OrthoDB" id="2960936at2759"/>
<dbReference type="InterPro" id="IPR005078">
    <property type="entry name" value="Peptidase_C54"/>
</dbReference>
<evidence type="ECO:0000313" key="14">
    <source>
        <dbReference type="EMBL" id="WWD22424.1"/>
    </source>
</evidence>
<evidence type="ECO:0000256" key="5">
    <source>
        <dbReference type="ARBA" id="ARBA00022490"/>
    </source>
</evidence>
<dbReference type="PANTHER" id="PTHR22624:SF49">
    <property type="entry name" value="CYSTEINE PROTEASE"/>
    <property type="match status" value="1"/>
</dbReference>
<feature type="compositionally biased region" description="Acidic residues" evidence="13">
    <location>
        <begin position="1085"/>
        <end position="1094"/>
    </location>
</feature>
<dbReference type="GO" id="GO:0000423">
    <property type="term" value="P:mitophagy"/>
    <property type="evidence" value="ECO:0007669"/>
    <property type="project" value="TreeGrafter"/>
</dbReference>
<feature type="compositionally biased region" description="Low complexity" evidence="13">
    <location>
        <begin position="1"/>
        <end position="42"/>
    </location>
</feature>
<protein>
    <recommendedName>
        <fullName evidence="12">Autophagy-related protein 4</fullName>
    </recommendedName>
</protein>
<feature type="compositionally biased region" description="Polar residues" evidence="13">
    <location>
        <begin position="1197"/>
        <end position="1206"/>
    </location>
</feature>
<dbReference type="GO" id="GO:0015031">
    <property type="term" value="P:protein transport"/>
    <property type="evidence" value="ECO:0007669"/>
    <property type="project" value="UniProtKB-KW"/>
</dbReference>
<keyword evidence="4" id="KW-0813">Transport</keyword>
<dbReference type="GO" id="GO:0000407">
    <property type="term" value="C:phagophore assembly site"/>
    <property type="evidence" value="ECO:0007669"/>
    <property type="project" value="UniProtKB-SubCell"/>
</dbReference>
<evidence type="ECO:0000256" key="2">
    <source>
        <dbReference type="ARBA" id="ARBA00004496"/>
    </source>
</evidence>
<evidence type="ECO:0000256" key="10">
    <source>
        <dbReference type="ARBA" id="ARBA00023006"/>
    </source>
</evidence>
<feature type="compositionally biased region" description="Basic residues" evidence="13">
    <location>
        <begin position="154"/>
        <end position="166"/>
    </location>
</feature>
<dbReference type="GO" id="GO:0034727">
    <property type="term" value="P:piecemeal microautophagy of the nucleus"/>
    <property type="evidence" value="ECO:0007669"/>
    <property type="project" value="TreeGrafter"/>
</dbReference>
<proteinExistence type="inferred from homology"/>
<name>A0A5M6C7I5_9TREE</name>
<dbReference type="InterPro" id="IPR038765">
    <property type="entry name" value="Papain-like_cys_pep_sf"/>
</dbReference>
<evidence type="ECO:0000256" key="8">
    <source>
        <dbReference type="ARBA" id="ARBA00022807"/>
    </source>
</evidence>
<dbReference type="GO" id="GO:0000045">
    <property type="term" value="P:autophagosome assembly"/>
    <property type="evidence" value="ECO:0007669"/>
    <property type="project" value="TreeGrafter"/>
</dbReference>
<keyword evidence="10" id="KW-0072">Autophagy</keyword>
<reference evidence="14" key="2">
    <citation type="submission" date="2024-01" db="EMBL/GenBank/DDBJ databases">
        <title>Comparative genomics of Cryptococcus and Kwoniella reveals pathogenesis evolution and contrasting modes of karyotype evolution via chromosome fusion or intercentromeric recombination.</title>
        <authorList>
            <person name="Coelho M.A."/>
            <person name="David-Palma M."/>
            <person name="Shea T."/>
            <person name="Bowers K."/>
            <person name="McGinley-Smith S."/>
            <person name="Mohammad A.W."/>
            <person name="Gnirke A."/>
            <person name="Yurkov A.M."/>
            <person name="Nowrousian M."/>
            <person name="Sun S."/>
            <person name="Cuomo C.A."/>
            <person name="Heitman J."/>
        </authorList>
    </citation>
    <scope>NUCLEOTIDE SEQUENCE</scope>
    <source>
        <strain evidence="14">CBS 12478</strain>
    </source>
</reference>
<evidence type="ECO:0000256" key="9">
    <source>
        <dbReference type="ARBA" id="ARBA00022927"/>
    </source>
</evidence>
<dbReference type="GO" id="GO:0019786">
    <property type="term" value="F:protein-phosphatidylethanolamide deconjugating activity"/>
    <property type="evidence" value="ECO:0007669"/>
    <property type="project" value="InterPro"/>
</dbReference>
<dbReference type="Proteomes" id="UP000322225">
    <property type="component" value="Chromosome 13"/>
</dbReference>
<feature type="region of interest" description="Disordered" evidence="13">
    <location>
        <begin position="1081"/>
        <end position="1181"/>
    </location>
</feature>
<feature type="compositionally biased region" description="Polar residues" evidence="13">
    <location>
        <begin position="465"/>
        <end position="475"/>
    </location>
</feature>
<feature type="region of interest" description="Disordered" evidence="13">
    <location>
        <begin position="398"/>
        <end position="479"/>
    </location>
</feature>
<feature type="region of interest" description="Disordered" evidence="13">
    <location>
        <begin position="908"/>
        <end position="1013"/>
    </location>
</feature>
<dbReference type="PANTHER" id="PTHR22624">
    <property type="entry name" value="CYSTEINE PROTEASE ATG4"/>
    <property type="match status" value="1"/>
</dbReference>
<feature type="compositionally biased region" description="Low complexity" evidence="13">
    <location>
        <begin position="298"/>
        <end position="308"/>
    </location>
</feature>
<dbReference type="InterPro" id="IPR046792">
    <property type="entry name" value="Peptidase_C54_cat"/>
</dbReference>
<sequence length="1284" mass="136394">MAAPTSTSDPTSSSPIIQSPTSTTSVHSQSSSSSHPHLPPQTARLHPNLPPPPPADRVPPSKGRSQGQSTQHQKFKLLRKGKEKDQRSGSNEVDEEWTLEGGGGGTSNGHGAMNGMKGDAASIARSLSPDSRQSYDSQMMEVLTSKDEVEKKEKRSKGRGLVKKTSRLFSRDKSGDRDGEHSGSATPSLGPGSGSRQASYSSTTSSESQSTTSGSIRNHFPSLNRPPSNQSRTHSHSRRASQDSQTSWQAPPPRSVRSGSSSYDSPNDVGVPIPQRQGSQLGASVPGLSRNALPQPGPSQIPSSGPRSVDTFPTRMSTWFSHLLPSASTSTITEGTSSSSSESPNQHPPSPVRKPASAAASFLNAARQRAVDGVRHLLDTEAQPDKCQDNIWVMGVEHPGWRPSTPVKSPPDGTTFLPDMADGSEILEDRRGSGSSGRPSPPSKSDSAGSGSLRPAAWSRKQKESQASIPVNTSASPPPAKGFSTIFTASNLSLALPSSVGGGSPSKDGTGTNGMESPSKGRKDKKDKEVLRWPDQFYDDFRSRVWCTYRGQYAPILSLPNSLLIPSPDTYFSAFASPGDLSANPTLSPTSMSTSLPSRPSAAGWSWSKSAEERGLTSDAGWGCMLRTGQSMLANALIHLHLGRDWRVPPQRPSTEPMSKSELAELESYGEYVRIMTWFLDDPSPLCPFSVHRMALIGKELGKEVGEWFGPSTAAGALKTLANSFALGGLAVATATDSIIYKSDVYVASNLPSDGWIGDGNVPKPRRSSTTKYSSWGDKAVLILVGIRLGLDGVNPIYYESIKALFTFPQSVGIAGGRPSSSYYFVGSQANSLFYLDPHLTRPAVPLEVPPVPTRNAAAEVPDSADEEAVMIDTPQPSASVSAGASGRSSPVQISYTLDVVDVDDVESEDSEASLGSSPSHRLRSRKVKDKRVANGTSVPTAITPPRSGSSQSASNSTSMSQPDQTSLVDESPETPHAHASSFVQSLNSDPFELSPSPTPRAAPAHQRTRMPQPVNPETLWYANAYSENQLRTFHCEKVKKMPLSGLDPSMLLGFLCRDEKDFEDFCERVAKLPQKIFTVQDEPPTWDEDDDAGLESVSEPDLSASSSSHGDVPVQRESGIPPPDSLAGYQDVEENGPVSANTTVAAVDIVRGTRKLELDGGEGEEGGDDDSWIGTTPASQKPVLVGKLANEVGTTMSSAATTSRPGTEMEVPVGQEGTSASHAIVTGGVGIEATGRSGEEEKVSPSKYKGKYPSAHLPVRTRTESWVNPSRGGEEAPNGDSLL</sequence>
<feature type="compositionally biased region" description="Basic residues" evidence="13">
    <location>
        <begin position="921"/>
        <end position="930"/>
    </location>
</feature>
<feature type="region of interest" description="Disordered" evidence="13">
    <location>
        <begin position="1"/>
        <end position="313"/>
    </location>
</feature>
<keyword evidence="15" id="KW-1185">Reference proteome</keyword>
<evidence type="ECO:0000256" key="4">
    <source>
        <dbReference type="ARBA" id="ARBA00022448"/>
    </source>
</evidence>
<feature type="compositionally biased region" description="Acidic residues" evidence="13">
    <location>
        <begin position="1160"/>
        <end position="1172"/>
    </location>
</feature>
<evidence type="ECO:0000313" key="15">
    <source>
        <dbReference type="Proteomes" id="UP000322225"/>
    </source>
</evidence>
<feature type="compositionally biased region" description="Low complexity" evidence="13">
    <location>
        <begin position="948"/>
        <end position="961"/>
    </location>
</feature>
<feature type="compositionally biased region" description="Polar residues" evidence="13">
    <location>
        <begin position="63"/>
        <end position="72"/>
    </location>
</feature>
<evidence type="ECO:0000256" key="12">
    <source>
        <dbReference type="ARBA" id="ARBA00030240"/>
    </source>
</evidence>
<feature type="region of interest" description="Disordered" evidence="13">
    <location>
        <begin position="1197"/>
        <end position="1284"/>
    </location>
</feature>
<feature type="region of interest" description="Disordered" evidence="13">
    <location>
        <begin position="327"/>
        <end position="360"/>
    </location>
</feature>
<feature type="compositionally biased region" description="Polar residues" evidence="13">
    <location>
        <begin position="128"/>
        <end position="137"/>
    </location>
</feature>